<evidence type="ECO:0000256" key="2">
    <source>
        <dbReference type="SAM" id="MobiDB-lite"/>
    </source>
</evidence>
<dbReference type="OrthoDB" id="581986at2"/>
<dbReference type="SUPFAM" id="SSF158682">
    <property type="entry name" value="TerB-like"/>
    <property type="match status" value="1"/>
</dbReference>
<dbReference type="Pfam" id="PF00226">
    <property type="entry name" value="DnaJ"/>
    <property type="match status" value="1"/>
</dbReference>
<sequence>MASTRFSPFELLLLKSRNQTDTAALLLLAWVAVSKGSLSPADRQRLGDMAGSLRHGHDHRLVLDVAEEQDLQAIQLAAEVLQRDRWGERALPFLSQAIELTVQDGNLAAASYHVLGFLADLLGVAPQRLKQLFLEVTGTQFACSEDPSRASYWQARERTWRQREQERQREQRDTHQQERASRQKRQAPPFGDKTLRALTILELDASATRSEIKRAYRRLAQAHHPDRFFSRGEGDVATASVRFQKIKKAYEYLMKDARFV</sequence>
<dbReference type="RefSeq" id="WP_072819045.1">
    <property type="nucleotide sequence ID" value="NZ_FQUJ01000002.1"/>
</dbReference>
<organism evidence="4 5">
    <name type="scientific">Modicisalibacter ilicicola DSM 19980</name>
    <dbReference type="NCBI Taxonomy" id="1121942"/>
    <lineage>
        <taxon>Bacteria</taxon>
        <taxon>Pseudomonadati</taxon>
        <taxon>Pseudomonadota</taxon>
        <taxon>Gammaproteobacteria</taxon>
        <taxon>Oceanospirillales</taxon>
        <taxon>Halomonadaceae</taxon>
        <taxon>Modicisalibacter</taxon>
    </lineage>
</organism>
<dbReference type="Gene3D" id="1.10.287.110">
    <property type="entry name" value="DnaJ domain"/>
    <property type="match status" value="1"/>
</dbReference>
<evidence type="ECO:0000256" key="1">
    <source>
        <dbReference type="ARBA" id="ARBA00023186"/>
    </source>
</evidence>
<dbReference type="PROSITE" id="PS50076">
    <property type="entry name" value="DNAJ_2"/>
    <property type="match status" value="1"/>
</dbReference>
<feature type="domain" description="J" evidence="3">
    <location>
        <begin position="196"/>
        <end position="258"/>
    </location>
</feature>
<dbReference type="SUPFAM" id="SSF46565">
    <property type="entry name" value="Chaperone J-domain"/>
    <property type="match status" value="1"/>
</dbReference>
<keyword evidence="1" id="KW-0143">Chaperone</keyword>
<name>A0A1M4T3B2_9GAMM</name>
<dbReference type="PANTHER" id="PTHR24074">
    <property type="entry name" value="CO-CHAPERONE PROTEIN DJLA"/>
    <property type="match status" value="1"/>
</dbReference>
<dbReference type="InterPro" id="IPR036869">
    <property type="entry name" value="J_dom_sf"/>
</dbReference>
<dbReference type="CDD" id="cd06257">
    <property type="entry name" value="DnaJ"/>
    <property type="match status" value="1"/>
</dbReference>
<evidence type="ECO:0000313" key="5">
    <source>
        <dbReference type="Proteomes" id="UP000184346"/>
    </source>
</evidence>
<accession>A0A1M4T3B2</accession>
<keyword evidence="5" id="KW-1185">Reference proteome</keyword>
<dbReference type="STRING" id="1121942.SAMN02745148_00323"/>
<feature type="region of interest" description="Disordered" evidence="2">
    <location>
        <begin position="163"/>
        <end position="188"/>
    </location>
</feature>
<dbReference type="PRINTS" id="PR00625">
    <property type="entry name" value="JDOMAIN"/>
</dbReference>
<dbReference type="InterPro" id="IPR029024">
    <property type="entry name" value="TerB-like"/>
</dbReference>
<reference evidence="4 5" key="1">
    <citation type="submission" date="2016-11" db="EMBL/GenBank/DDBJ databases">
        <authorList>
            <person name="Jaros S."/>
            <person name="Januszkiewicz K."/>
            <person name="Wedrychowicz H."/>
        </authorList>
    </citation>
    <scope>NUCLEOTIDE SEQUENCE [LARGE SCALE GENOMIC DNA]</scope>
    <source>
        <strain evidence="4 5">DSM 19980</strain>
    </source>
</reference>
<dbReference type="EMBL" id="FQUJ01000002">
    <property type="protein sequence ID" value="SHE38956.1"/>
    <property type="molecule type" value="Genomic_DNA"/>
</dbReference>
<dbReference type="SMART" id="SM00271">
    <property type="entry name" value="DnaJ"/>
    <property type="match status" value="1"/>
</dbReference>
<evidence type="ECO:0000313" key="4">
    <source>
        <dbReference type="EMBL" id="SHE38956.1"/>
    </source>
</evidence>
<proteinExistence type="predicted"/>
<dbReference type="InterPro" id="IPR001623">
    <property type="entry name" value="DnaJ_domain"/>
</dbReference>
<gene>
    <name evidence="4" type="ORF">SAMN02745148_00323</name>
</gene>
<evidence type="ECO:0000259" key="3">
    <source>
        <dbReference type="PROSITE" id="PS50076"/>
    </source>
</evidence>
<dbReference type="Gene3D" id="1.10.3680.10">
    <property type="entry name" value="TerB-like"/>
    <property type="match status" value="1"/>
</dbReference>
<protein>
    <submittedName>
        <fullName evidence="4">DnaJ like chaperone protein</fullName>
    </submittedName>
</protein>
<dbReference type="AlphaFoldDB" id="A0A1M4T3B2"/>
<dbReference type="Proteomes" id="UP000184346">
    <property type="component" value="Unassembled WGS sequence"/>
</dbReference>
<dbReference type="InterPro" id="IPR050817">
    <property type="entry name" value="DjlA_DnaK_co-chaperone"/>
</dbReference>
<feature type="compositionally biased region" description="Basic and acidic residues" evidence="2">
    <location>
        <begin position="163"/>
        <end position="181"/>
    </location>
</feature>